<evidence type="ECO:0000313" key="2">
    <source>
        <dbReference type="Proteomes" id="UP001060085"/>
    </source>
</evidence>
<name>A0ACC0B1P7_CATRO</name>
<organism evidence="1 2">
    <name type="scientific">Catharanthus roseus</name>
    <name type="common">Madagascar periwinkle</name>
    <name type="synonym">Vinca rosea</name>
    <dbReference type="NCBI Taxonomy" id="4058"/>
    <lineage>
        <taxon>Eukaryota</taxon>
        <taxon>Viridiplantae</taxon>
        <taxon>Streptophyta</taxon>
        <taxon>Embryophyta</taxon>
        <taxon>Tracheophyta</taxon>
        <taxon>Spermatophyta</taxon>
        <taxon>Magnoliopsida</taxon>
        <taxon>eudicotyledons</taxon>
        <taxon>Gunneridae</taxon>
        <taxon>Pentapetalae</taxon>
        <taxon>asterids</taxon>
        <taxon>lamiids</taxon>
        <taxon>Gentianales</taxon>
        <taxon>Apocynaceae</taxon>
        <taxon>Rauvolfioideae</taxon>
        <taxon>Vinceae</taxon>
        <taxon>Catharanthinae</taxon>
        <taxon>Catharanthus</taxon>
    </lineage>
</organism>
<keyword evidence="2" id="KW-1185">Reference proteome</keyword>
<sequence>MGSKLYFPRKLAWQEPRYYSAAYITLGLIHRPYGLTSKAQQRNIRQKSKERTGPQETSLSSFLANIPTVTPIKLLAWEEELEAADGDCQPPAKPVQSTSRDVDHVEKEGDENPVEH</sequence>
<protein>
    <submittedName>
        <fullName evidence="1">Uncharacterized protein</fullName>
    </submittedName>
</protein>
<gene>
    <name evidence="1" type="ORF">M9H77_16412</name>
</gene>
<dbReference type="Proteomes" id="UP001060085">
    <property type="component" value="Linkage Group LG04"/>
</dbReference>
<accession>A0ACC0B1P7</accession>
<comment type="caution">
    <text evidence="1">The sequence shown here is derived from an EMBL/GenBank/DDBJ whole genome shotgun (WGS) entry which is preliminary data.</text>
</comment>
<proteinExistence type="predicted"/>
<reference evidence="2" key="1">
    <citation type="journal article" date="2023" name="Nat. Plants">
        <title>Single-cell RNA sequencing provides a high-resolution roadmap for understanding the multicellular compartmentation of specialized metabolism.</title>
        <authorList>
            <person name="Sun S."/>
            <person name="Shen X."/>
            <person name="Li Y."/>
            <person name="Li Y."/>
            <person name="Wang S."/>
            <person name="Li R."/>
            <person name="Zhang H."/>
            <person name="Shen G."/>
            <person name="Guo B."/>
            <person name="Wei J."/>
            <person name="Xu J."/>
            <person name="St-Pierre B."/>
            <person name="Chen S."/>
            <person name="Sun C."/>
        </authorList>
    </citation>
    <scope>NUCLEOTIDE SEQUENCE [LARGE SCALE GENOMIC DNA]</scope>
</reference>
<dbReference type="EMBL" id="CM044704">
    <property type="protein sequence ID" value="KAI5666559.1"/>
    <property type="molecule type" value="Genomic_DNA"/>
</dbReference>
<evidence type="ECO:0000313" key="1">
    <source>
        <dbReference type="EMBL" id="KAI5666559.1"/>
    </source>
</evidence>